<evidence type="ECO:0000313" key="2">
    <source>
        <dbReference type="EMBL" id="GMM38655.1"/>
    </source>
</evidence>
<dbReference type="RefSeq" id="XP_064855650.1">
    <property type="nucleotide sequence ID" value="XM_064999578.1"/>
</dbReference>
<organism evidence="2 3">
    <name type="scientific">Saccharomycopsis crataegensis</name>
    <dbReference type="NCBI Taxonomy" id="43959"/>
    <lineage>
        <taxon>Eukaryota</taxon>
        <taxon>Fungi</taxon>
        <taxon>Dikarya</taxon>
        <taxon>Ascomycota</taxon>
        <taxon>Saccharomycotina</taxon>
        <taxon>Saccharomycetes</taxon>
        <taxon>Saccharomycopsidaceae</taxon>
        <taxon>Saccharomycopsis</taxon>
    </lineage>
</organism>
<evidence type="ECO:0000256" key="1">
    <source>
        <dbReference type="SAM" id="MobiDB-lite"/>
    </source>
</evidence>
<proteinExistence type="predicted"/>
<dbReference type="Proteomes" id="UP001360560">
    <property type="component" value="Unassembled WGS sequence"/>
</dbReference>
<feature type="region of interest" description="Disordered" evidence="1">
    <location>
        <begin position="43"/>
        <end position="96"/>
    </location>
</feature>
<dbReference type="GeneID" id="90076643"/>
<evidence type="ECO:0000313" key="3">
    <source>
        <dbReference type="Proteomes" id="UP001360560"/>
    </source>
</evidence>
<keyword evidence="3" id="KW-1185">Reference proteome</keyword>
<feature type="compositionally biased region" description="Polar residues" evidence="1">
    <location>
        <begin position="139"/>
        <end position="168"/>
    </location>
</feature>
<name>A0AAV5QVM0_9ASCO</name>
<gene>
    <name evidence="2" type="ORF">DASC09_059940</name>
</gene>
<feature type="region of interest" description="Disordered" evidence="1">
    <location>
        <begin position="113"/>
        <end position="169"/>
    </location>
</feature>
<feature type="compositionally biased region" description="Pro residues" evidence="1">
    <location>
        <begin position="43"/>
        <end position="64"/>
    </location>
</feature>
<dbReference type="AlphaFoldDB" id="A0AAV5QVM0"/>
<protein>
    <submittedName>
        <fullName evidence="2">Uncharacterized protein</fullName>
    </submittedName>
</protein>
<sequence>MSGTTMNGITMNGVTVNGGFHSSHPPDFHFPFPFFPYSGPPPQFFPSSSSPPPPQPPTPPPTLAPQPSAYFFHHPVPPTMSHHLAPHQHHPPHLLAPHNVLAPYQHHPLYLLNNPQFSPSHDTSSPVSHPHTSVSISPCSISETTPHSVSNNSTATASMLPSATTSPSGFRKHHLPTEITFYQFIDIFEIALMLINDIEKDDPVGNNQEHIEDEDSVGNNHEGFDSSKTRDIFELIKKKDETTVTNRVKETFIGLKKVKMKKACFFSLLYAVRKKFARINKTVSKVDDYMKFWIECTFCSGRITQVWKTKGNMFLIDCIKISRCRCEEEDIEKTNDVRAAKRARIEIPPQSHTIDKFRFDEMSTMTPEIA</sequence>
<comment type="caution">
    <text evidence="2">The sequence shown here is derived from an EMBL/GenBank/DDBJ whole genome shotgun (WGS) entry which is preliminary data.</text>
</comment>
<reference evidence="2 3" key="1">
    <citation type="journal article" date="2023" name="Elife">
        <title>Identification of key yeast species and microbe-microbe interactions impacting larval growth of Drosophila in the wild.</title>
        <authorList>
            <person name="Mure A."/>
            <person name="Sugiura Y."/>
            <person name="Maeda R."/>
            <person name="Honda K."/>
            <person name="Sakurai N."/>
            <person name="Takahashi Y."/>
            <person name="Watada M."/>
            <person name="Katoh T."/>
            <person name="Gotoh A."/>
            <person name="Gotoh Y."/>
            <person name="Taniguchi I."/>
            <person name="Nakamura K."/>
            <person name="Hayashi T."/>
            <person name="Katayama T."/>
            <person name="Uemura T."/>
            <person name="Hattori Y."/>
        </authorList>
    </citation>
    <scope>NUCLEOTIDE SEQUENCE [LARGE SCALE GENOMIC DNA]</scope>
    <source>
        <strain evidence="2 3">SC-9</strain>
    </source>
</reference>
<accession>A0AAV5QVM0</accession>
<feature type="compositionally biased region" description="Low complexity" evidence="1">
    <location>
        <begin position="118"/>
        <end position="138"/>
    </location>
</feature>
<dbReference type="EMBL" id="BTFZ01000020">
    <property type="protein sequence ID" value="GMM38655.1"/>
    <property type="molecule type" value="Genomic_DNA"/>
</dbReference>